<evidence type="ECO:0000256" key="4">
    <source>
        <dbReference type="ARBA" id="ARBA00023172"/>
    </source>
</evidence>
<dbReference type="InterPro" id="IPR025166">
    <property type="entry name" value="Integrase_DNA_bind_dom"/>
</dbReference>
<dbReference type="Gene3D" id="1.10.150.130">
    <property type="match status" value="1"/>
</dbReference>
<keyword evidence="4" id="KW-0233">DNA recombination</keyword>
<evidence type="ECO:0000313" key="8">
    <source>
        <dbReference type="EMBL" id="EFH6097655.1"/>
    </source>
</evidence>
<accession>A0A0K5VCN5</accession>
<dbReference type="PROSITE" id="PS51898">
    <property type="entry name" value="TYR_RECOMBINASE"/>
    <property type="match status" value="1"/>
</dbReference>
<dbReference type="GO" id="GO:0003677">
    <property type="term" value="F:DNA binding"/>
    <property type="evidence" value="ECO:0007669"/>
    <property type="project" value="UniProtKB-KW"/>
</dbReference>
<dbReference type="Proteomes" id="UP001174465">
    <property type="component" value="Unassembled WGS sequence"/>
</dbReference>
<keyword evidence="3" id="KW-0238">DNA-binding</keyword>
<evidence type="ECO:0000313" key="14">
    <source>
        <dbReference type="Proteomes" id="UP000254716"/>
    </source>
</evidence>
<dbReference type="GO" id="GO:0006310">
    <property type="term" value="P:DNA recombination"/>
    <property type="evidence" value="ECO:0007669"/>
    <property type="project" value="UniProtKB-KW"/>
</dbReference>
<dbReference type="InterPro" id="IPR038488">
    <property type="entry name" value="Integrase_DNA-bd_sf"/>
</dbReference>
<dbReference type="InterPro" id="IPR013762">
    <property type="entry name" value="Integrase-like_cat_sf"/>
</dbReference>
<organism evidence="6 15">
    <name type="scientific">Escherichia coli</name>
    <dbReference type="NCBI Taxonomy" id="562"/>
    <lineage>
        <taxon>Bacteria</taxon>
        <taxon>Pseudomonadati</taxon>
        <taxon>Pseudomonadota</taxon>
        <taxon>Gammaproteobacteria</taxon>
        <taxon>Enterobacterales</taxon>
        <taxon>Enterobacteriaceae</taxon>
        <taxon>Escherichia</taxon>
    </lineage>
</organism>
<dbReference type="CDD" id="cd00801">
    <property type="entry name" value="INT_P4_C"/>
    <property type="match status" value="1"/>
</dbReference>
<protein>
    <submittedName>
        <fullName evidence="7">DUF4102 domain-containing protein</fullName>
    </submittedName>
    <submittedName>
        <fullName evidence="11">Putative integrase of prophage</fullName>
    </submittedName>
    <submittedName>
        <fullName evidence="6">Site-specific integrase</fullName>
    </submittedName>
    <submittedName>
        <fullName evidence="8">Tyrosine-type recombinase/integrase</fullName>
    </submittedName>
</protein>
<evidence type="ECO:0000313" key="10">
    <source>
        <dbReference type="EMBL" id="MDO2733302.1"/>
    </source>
</evidence>
<evidence type="ECO:0000256" key="2">
    <source>
        <dbReference type="ARBA" id="ARBA00022908"/>
    </source>
</evidence>
<dbReference type="InterPro" id="IPR011010">
    <property type="entry name" value="DNA_brk_join_enz"/>
</dbReference>
<reference evidence="9" key="3">
    <citation type="submission" date="2020-01" db="EMBL/GenBank/DDBJ databases">
        <authorList>
            <consortium name="GenomeTrakr network: Whole genome sequencing for foodborne pathogen traceback"/>
        </authorList>
    </citation>
    <scope>NUCLEOTIDE SEQUENCE</scope>
    <source>
        <strain evidence="9">PSU-2311</strain>
    </source>
</reference>
<dbReference type="AlphaFoldDB" id="A0A0K5VCN5"/>
<keyword evidence="2" id="KW-0229">DNA integration</keyword>
<evidence type="ECO:0000313" key="17">
    <source>
        <dbReference type="Proteomes" id="UP000531463"/>
    </source>
</evidence>
<evidence type="ECO:0000313" key="12">
    <source>
        <dbReference type="EMBL" id="STO39973.1"/>
    </source>
</evidence>
<gene>
    <name evidence="11" type="primary">intA_3</name>
    <name evidence="12" type="synonym">intA_1</name>
    <name evidence="6" type="ORF">D9J61_23135</name>
    <name evidence="7" type="ORF">FIJ20_23670</name>
    <name evidence="8" type="ORF">GAI89_23935</name>
    <name evidence="9" type="ORF">GTP92_23560</name>
    <name evidence="11" type="ORF">NCTC9081_04682</name>
    <name evidence="12" type="ORF">NCTC9706_04249</name>
    <name evidence="10" type="ORF">Q2V64_27220</name>
</gene>
<evidence type="ECO:0000256" key="3">
    <source>
        <dbReference type="ARBA" id="ARBA00023125"/>
    </source>
</evidence>
<sequence length="413" mass="47730">MAIENKLSDKLLKSLVGKRQDKQKTIADGRGLSVRVSMVGGISFVFYYRLGGRESPPVWLTLGRYPDMSLATARRMRDQCREWLAENLDPRRQIKLAAEKTMQPVTVRDALFYWYDNHATTARKEHEYLIKRFEKHIFPYIGDMAIEQCKLHTWLTVFDRIKKNAPVMSGAIFLDIKQALRFCRVRQYIACDPFGDINVSYVGRSSGIRDRVLNINETADVWSYAYGNNLLTLSSIYNRRIMVICLVFGCRQQEARLSTWDEWDLKNWVWTVPKEHSKNKEAIVRPVPDGIKQWIVNLYAETKNRGYVVGCALQRATITGAANRICRRLGHDTNGLWCIHDFRRTFSTTLNDMGADPYIVELLLGHKVKGVAGVYNKSRHIKKKLEVLNMWVNYLNTIAGFNNNVIELNKEVV</sequence>
<dbReference type="PANTHER" id="PTHR30629">
    <property type="entry name" value="PROPHAGE INTEGRASE"/>
    <property type="match status" value="1"/>
</dbReference>
<dbReference type="InterPro" id="IPR010998">
    <property type="entry name" value="Integrase_recombinase_N"/>
</dbReference>
<dbReference type="Pfam" id="PF13356">
    <property type="entry name" value="Arm-DNA-bind_3"/>
    <property type="match status" value="1"/>
</dbReference>
<dbReference type="EMBL" id="UGGJ01000005">
    <property type="protein sequence ID" value="STO39973.1"/>
    <property type="molecule type" value="Genomic_DNA"/>
</dbReference>
<name>A0A0K5VCN5_ECOLX</name>
<dbReference type="SUPFAM" id="SSF56349">
    <property type="entry name" value="DNA breaking-rejoining enzymes"/>
    <property type="match status" value="1"/>
</dbReference>
<dbReference type="EMBL" id="UGCV01000008">
    <property type="protein sequence ID" value="STJ19167.1"/>
    <property type="molecule type" value="Genomic_DNA"/>
</dbReference>
<evidence type="ECO:0000256" key="1">
    <source>
        <dbReference type="ARBA" id="ARBA00008857"/>
    </source>
</evidence>
<dbReference type="RefSeq" id="WP_000963723.1">
    <property type="nucleotide sequence ID" value="NZ_AP027550.1"/>
</dbReference>
<dbReference type="Proteomes" id="UP000254716">
    <property type="component" value="Unassembled WGS sequence"/>
</dbReference>
<evidence type="ECO:0000313" key="11">
    <source>
        <dbReference type="EMBL" id="STJ19167.1"/>
    </source>
</evidence>
<proteinExistence type="inferred from homology"/>
<dbReference type="EMBL" id="AAAGZE010000096">
    <property type="protein sequence ID" value="EAC1534881.1"/>
    <property type="molecule type" value="Genomic_DNA"/>
</dbReference>
<dbReference type="EMBL" id="AASWKH010000035">
    <property type="protein sequence ID" value="EFH6097655.1"/>
    <property type="molecule type" value="Genomic_DNA"/>
</dbReference>
<evidence type="ECO:0000259" key="5">
    <source>
        <dbReference type="PROSITE" id="PS51898"/>
    </source>
</evidence>
<evidence type="ECO:0000313" key="16">
    <source>
        <dbReference type="Proteomes" id="UP000519859"/>
    </source>
</evidence>
<dbReference type="EMBL" id="AAXDPX010000041">
    <property type="protein sequence ID" value="EGO6681251.1"/>
    <property type="molecule type" value="Genomic_DNA"/>
</dbReference>
<evidence type="ECO:0000313" key="9">
    <source>
        <dbReference type="EMBL" id="EGO6681251.1"/>
    </source>
</evidence>
<reference evidence="10" key="4">
    <citation type="submission" date="2023-07" db="EMBL/GenBank/DDBJ databases">
        <title>High risk of intestinal colonization with ESBL-producing Escherichia coli among soldiers of military contingents in specific geographic regions.</title>
        <authorList>
            <person name="Literacka E."/>
        </authorList>
    </citation>
    <scope>NUCLEOTIDE SEQUENCE</scope>
    <source>
        <strain evidence="10">33</strain>
    </source>
</reference>
<dbReference type="EMBL" id="JAUKZB010000071">
    <property type="protein sequence ID" value="MDO2733302.1"/>
    <property type="molecule type" value="Genomic_DNA"/>
</dbReference>
<dbReference type="EMBL" id="AASDFP010000085">
    <property type="protein sequence ID" value="EFB2195141.1"/>
    <property type="molecule type" value="Genomic_DNA"/>
</dbReference>
<dbReference type="Proteomes" id="UP000382540">
    <property type="component" value="Unassembled WGS sequence"/>
</dbReference>
<dbReference type="InterPro" id="IPR050808">
    <property type="entry name" value="Phage_Integrase"/>
</dbReference>
<reference evidence="6 15" key="2">
    <citation type="submission" date="2018-10" db="EMBL/GenBank/DDBJ databases">
        <authorList>
            <consortium name="NARMS: The National Antimicrobial Resistance Monitoring System"/>
        </authorList>
    </citation>
    <scope>NUCLEOTIDE SEQUENCE [LARGE SCALE GENOMIC DNA]</scope>
    <source>
        <strain evidence="6 15">CVM N17EC1330</strain>
        <strain evidence="8 17">CVM N19EC0510</strain>
        <strain evidence="7 16">FSIS11921886</strain>
    </source>
</reference>
<evidence type="ECO:0000313" key="15">
    <source>
        <dbReference type="Proteomes" id="UP000382540"/>
    </source>
</evidence>
<evidence type="ECO:0000313" key="6">
    <source>
        <dbReference type="EMBL" id="EAC1534881.1"/>
    </source>
</evidence>
<evidence type="ECO:0000313" key="13">
    <source>
        <dbReference type="Proteomes" id="UP000254460"/>
    </source>
</evidence>
<feature type="domain" description="Tyr recombinase" evidence="5">
    <location>
        <begin position="208"/>
        <end position="389"/>
    </location>
</feature>
<evidence type="ECO:0000313" key="7">
    <source>
        <dbReference type="EMBL" id="EFB2195141.1"/>
    </source>
</evidence>
<dbReference type="Pfam" id="PF00589">
    <property type="entry name" value="Phage_integrase"/>
    <property type="match status" value="1"/>
</dbReference>
<dbReference type="InterPro" id="IPR002104">
    <property type="entry name" value="Integrase_catalytic"/>
</dbReference>
<dbReference type="Proteomes" id="UP000254460">
    <property type="component" value="Unassembled WGS sequence"/>
</dbReference>
<dbReference type="Proteomes" id="UP000531463">
    <property type="component" value="Unassembled WGS sequence"/>
</dbReference>
<dbReference type="Proteomes" id="UP000600030">
    <property type="component" value="Unassembled WGS sequence"/>
</dbReference>
<dbReference type="Proteomes" id="UP000519859">
    <property type="component" value="Unassembled WGS sequence"/>
</dbReference>
<comment type="similarity">
    <text evidence="1">Belongs to the 'phage' integrase family.</text>
</comment>
<dbReference type="Gene3D" id="3.30.160.390">
    <property type="entry name" value="Integrase, DNA-binding domain"/>
    <property type="match status" value="1"/>
</dbReference>
<dbReference type="PANTHER" id="PTHR30629:SF2">
    <property type="entry name" value="PROPHAGE INTEGRASE INTS-RELATED"/>
    <property type="match status" value="1"/>
</dbReference>
<reference evidence="13 14" key="1">
    <citation type="submission" date="2018-06" db="EMBL/GenBank/DDBJ databases">
        <authorList>
            <consortium name="Pathogen Informatics"/>
            <person name="Doyle S."/>
        </authorList>
    </citation>
    <scope>NUCLEOTIDE SEQUENCE [LARGE SCALE GENOMIC DNA]</scope>
    <source>
        <strain evidence="11 14">NCTC9081</strain>
        <strain evidence="12 13">NCTC9706</strain>
    </source>
</reference>
<dbReference type="GO" id="GO:0015074">
    <property type="term" value="P:DNA integration"/>
    <property type="evidence" value="ECO:0007669"/>
    <property type="project" value="UniProtKB-KW"/>
</dbReference>
<dbReference type="Gene3D" id="1.10.443.10">
    <property type="entry name" value="Intergrase catalytic core"/>
    <property type="match status" value="1"/>
</dbReference>